<dbReference type="Proteomes" id="UP001206925">
    <property type="component" value="Unassembled WGS sequence"/>
</dbReference>
<organism evidence="1 2">
    <name type="scientific">Ambrosia artemisiifolia</name>
    <name type="common">Common ragweed</name>
    <dbReference type="NCBI Taxonomy" id="4212"/>
    <lineage>
        <taxon>Eukaryota</taxon>
        <taxon>Viridiplantae</taxon>
        <taxon>Streptophyta</taxon>
        <taxon>Embryophyta</taxon>
        <taxon>Tracheophyta</taxon>
        <taxon>Spermatophyta</taxon>
        <taxon>Magnoliopsida</taxon>
        <taxon>eudicotyledons</taxon>
        <taxon>Gunneridae</taxon>
        <taxon>Pentapetalae</taxon>
        <taxon>asterids</taxon>
        <taxon>campanulids</taxon>
        <taxon>Asterales</taxon>
        <taxon>Asteraceae</taxon>
        <taxon>Asteroideae</taxon>
        <taxon>Heliantheae alliance</taxon>
        <taxon>Heliantheae</taxon>
        <taxon>Ambrosia</taxon>
    </lineage>
</organism>
<dbReference type="EMBL" id="JAMZMK010009647">
    <property type="protein sequence ID" value="KAI7734759.1"/>
    <property type="molecule type" value="Genomic_DNA"/>
</dbReference>
<evidence type="ECO:0000313" key="2">
    <source>
        <dbReference type="Proteomes" id="UP001206925"/>
    </source>
</evidence>
<proteinExistence type="predicted"/>
<reference evidence="1" key="1">
    <citation type="submission" date="2022-06" db="EMBL/GenBank/DDBJ databases">
        <title>Uncovering the hologenomic basis of an extraordinary plant invasion.</title>
        <authorList>
            <person name="Bieker V.C."/>
            <person name="Martin M.D."/>
            <person name="Gilbert T."/>
            <person name="Hodgins K."/>
            <person name="Battlay P."/>
            <person name="Petersen B."/>
            <person name="Wilson J."/>
        </authorList>
    </citation>
    <scope>NUCLEOTIDE SEQUENCE</scope>
    <source>
        <strain evidence="1">AA19_3_7</strain>
        <tissue evidence="1">Leaf</tissue>
    </source>
</reference>
<feature type="non-terminal residue" evidence="1">
    <location>
        <position position="1"/>
    </location>
</feature>
<keyword evidence="2" id="KW-1185">Reference proteome</keyword>
<protein>
    <submittedName>
        <fullName evidence="1">Uncharacterized protein</fullName>
    </submittedName>
</protein>
<gene>
    <name evidence="1" type="ORF">M8C21_005073</name>
</gene>
<accession>A0AAD5C4H9</accession>
<evidence type="ECO:0000313" key="1">
    <source>
        <dbReference type="EMBL" id="KAI7734759.1"/>
    </source>
</evidence>
<sequence length="45" mass="5327">MRKSAKICLGMKHNITYVGRLEANYKRVKEAGDLRIYCRNIRDLE</sequence>
<comment type="caution">
    <text evidence="1">The sequence shown here is derived from an EMBL/GenBank/DDBJ whole genome shotgun (WGS) entry which is preliminary data.</text>
</comment>
<name>A0AAD5C4H9_AMBAR</name>
<dbReference type="AlphaFoldDB" id="A0AAD5C4H9"/>